<evidence type="ECO:0000256" key="10">
    <source>
        <dbReference type="ARBA" id="ARBA00023136"/>
    </source>
</evidence>
<feature type="transmembrane region" description="Helical" evidence="12">
    <location>
        <begin position="309"/>
        <end position="329"/>
    </location>
</feature>
<dbReference type="KEGG" id="dpte:113789169"/>
<dbReference type="Pfam" id="PF03188">
    <property type="entry name" value="Cytochrom_B561"/>
    <property type="match status" value="1"/>
</dbReference>
<feature type="compositionally biased region" description="Pro residues" evidence="11">
    <location>
        <begin position="11"/>
        <end position="22"/>
    </location>
</feature>
<keyword evidence="9" id="KW-0408">Iron</keyword>
<evidence type="ECO:0000256" key="2">
    <source>
        <dbReference type="ARBA" id="ARBA00004141"/>
    </source>
</evidence>
<evidence type="ECO:0000256" key="12">
    <source>
        <dbReference type="SAM" id="Phobius"/>
    </source>
</evidence>
<dbReference type="GO" id="GO:0016491">
    <property type="term" value="F:oxidoreductase activity"/>
    <property type="evidence" value="ECO:0007669"/>
    <property type="project" value="InterPro"/>
</dbReference>
<comment type="subcellular location">
    <subcellularLocation>
        <location evidence="2">Membrane</location>
        <topology evidence="2">Multi-pass membrane protein</topology>
    </subcellularLocation>
</comment>
<feature type="compositionally biased region" description="Low complexity" evidence="11">
    <location>
        <begin position="421"/>
        <end position="430"/>
    </location>
</feature>
<feature type="compositionally biased region" description="Polar residues" evidence="11">
    <location>
        <begin position="498"/>
        <end position="518"/>
    </location>
</feature>
<feature type="region of interest" description="Disordered" evidence="11">
    <location>
        <begin position="361"/>
        <end position="518"/>
    </location>
</feature>
<evidence type="ECO:0000256" key="9">
    <source>
        <dbReference type="ARBA" id="ARBA00023004"/>
    </source>
</evidence>
<feature type="region of interest" description="Disordered" evidence="11">
    <location>
        <begin position="1"/>
        <end position="25"/>
    </location>
</feature>
<evidence type="ECO:0000256" key="1">
    <source>
        <dbReference type="ARBA" id="ARBA00001970"/>
    </source>
</evidence>
<evidence type="ECO:0000256" key="11">
    <source>
        <dbReference type="SAM" id="MobiDB-lite"/>
    </source>
</evidence>
<feature type="compositionally biased region" description="Polar residues" evidence="11">
    <location>
        <begin position="460"/>
        <end position="471"/>
    </location>
</feature>
<feature type="region of interest" description="Disordered" evidence="11">
    <location>
        <begin position="54"/>
        <end position="90"/>
    </location>
</feature>
<feature type="compositionally biased region" description="Low complexity" evidence="11">
    <location>
        <begin position="365"/>
        <end position="392"/>
    </location>
</feature>
<accession>A0A6P6XNN0</accession>
<dbReference type="InParanoid" id="A0A6P6XNN0"/>
<dbReference type="InterPro" id="IPR043205">
    <property type="entry name" value="CYB561/CYBRD1-like"/>
</dbReference>
<feature type="compositionally biased region" description="Low complexity" evidence="11">
    <location>
        <begin position="446"/>
        <end position="459"/>
    </location>
</feature>
<dbReference type="Proteomes" id="UP000515146">
    <property type="component" value="Unplaced"/>
</dbReference>
<feature type="compositionally biased region" description="Basic residues" evidence="11">
    <location>
        <begin position="431"/>
        <end position="441"/>
    </location>
</feature>
<keyword evidence="14" id="KW-1185">Reference proteome</keyword>
<evidence type="ECO:0000313" key="14">
    <source>
        <dbReference type="Proteomes" id="UP000515146"/>
    </source>
</evidence>
<keyword evidence="3" id="KW-0813">Transport</keyword>
<evidence type="ECO:0000256" key="7">
    <source>
        <dbReference type="ARBA" id="ARBA00022982"/>
    </source>
</evidence>
<dbReference type="PANTHER" id="PTHR10106">
    <property type="entry name" value="CYTOCHROME B561-RELATED"/>
    <property type="match status" value="1"/>
</dbReference>
<dbReference type="OMA" id="ASWRSIC"/>
<dbReference type="GO" id="GO:0046872">
    <property type="term" value="F:metal ion binding"/>
    <property type="evidence" value="ECO:0007669"/>
    <property type="project" value="UniProtKB-KW"/>
</dbReference>
<dbReference type="OrthoDB" id="907479at2759"/>
<proteinExistence type="predicted"/>
<dbReference type="RefSeq" id="XP_027194466.1">
    <property type="nucleotide sequence ID" value="XM_027338665.1"/>
</dbReference>
<sequence length="518" mass="56293">MEPKQQQQPPSIVPKTPPPPPVKQTSFQTAITGLKSPIKLTPLSFGDIVGGIGSRTSSSSSLPSKTKSQKSDKVSITRETSKSDSSGGKVERIHAKVTQTITQKSRSQKIREERLDLLYSCSLHFLAQIIGCSMLILLAILCIQFYGGFGLGNVQSIFNYHPLMMVFGLVYLGGNSLLFLIPKSKSYGLIRSILLLLMCIVTIIGAIATVYWHFNRDVPNFFTLHSWFGMMTLTLMIIYSCANCYLFGSGGGKRVLQLENNESIESITNIRLIGISTLLMGVLTGLLGLNQLSSFIQADKDSEENSFQLIINIIGTFMILFSIFILFLLSRLRTRSKAQQEWEERVQMAVDRAMANMEASGVFDSPKSPAAKKMPKSITTLTTTKTSQQSKQQKSDSKIGAGGGSSQKSSSSKSGIKRSSSKSSSSSITKQKSKSKSQKSFKLRESSTSLGGISIGSKSNASTKSETTLGSTIPRRRRSKSKTTGSNSTTDILEKSTKSLGKSNIAKTGSVLKTTTVK</sequence>
<evidence type="ECO:0000259" key="13">
    <source>
        <dbReference type="PROSITE" id="PS50939"/>
    </source>
</evidence>
<evidence type="ECO:0000256" key="8">
    <source>
        <dbReference type="ARBA" id="ARBA00022989"/>
    </source>
</evidence>
<evidence type="ECO:0000256" key="6">
    <source>
        <dbReference type="ARBA" id="ARBA00022723"/>
    </source>
</evidence>
<dbReference type="GO" id="GO:0016020">
    <property type="term" value="C:membrane"/>
    <property type="evidence" value="ECO:0007669"/>
    <property type="project" value="UniProtKB-SubCell"/>
</dbReference>
<keyword evidence="10 12" id="KW-0472">Membrane</keyword>
<keyword evidence="8 12" id="KW-1133">Transmembrane helix</keyword>
<feature type="domain" description="Cytochrome b561" evidence="13">
    <location>
        <begin position="126"/>
        <end position="330"/>
    </location>
</feature>
<feature type="transmembrane region" description="Helical" evidence="12">
    <location>
        <begin position="193"/>
        <end position="214"/>
    </location>
</feature>
<name>A0A6P6XNN0_DERPT</name>
<organism evidence="14 15">
    <name type="scientific">Dermatophagoides pteronyssinus</name>
    <name type="common">European house dust mite</name>
    <dbReference type="NCBI Taxonomy" id="6956"/>
    <lineage>
        <taxon>Eukaryota</taxon>
        <taxon>Metazoa</taxon>
        <taxon>Ecdysozoa</taxon>
        <taxon>Arthropoda</taxon>
        <taxon>Chelicerata</taxon>
        <taxon>Arachnida</taxon>
        <taxon>Acari</taxon>
        <taxon>Acariformes</taxon>
        <taxon>Sarcoptiformes</taxon>
        <taxon>Astigmata</taxon>
        <taxon>Psoroptidia</taxon>
        <taxon>Analgoidea</taxon>
        <taxon>Pyroglyphidae</taxon>
        <taxon>Dermatophagoidinae</taxon>
        <taxon>Dermatophagoides</taxon>
    </lineage>
</organism>
<evidence type="ECO:0000256" key="3">
    <source>
        <dbReference type="ARBA" id="ARBA00022448"/>
    </source>
</evidence>
<gene>
    <name evidence="15" type="primary">LOC113789169</name>
</gene>
<evidence type="ECO:0000256" key="5">
    <source>
        <dbReference type="ARBA" id="ARBA00022692"/>
    </source>
</evidence>
<evidence type="ECO:0000313" key="15">
    <source>
        <dbReference type="RefSeq" id="XP_027194466.1"/>
    </source>
</evidence>
<feature type="compositionally biased region" description="Low complexity" evidence="11">
    <location>
        <begin position="54"/>
        <end position="66"/>
    </location>
</feature>
<dbReference type="AlphaFoldDB" id="A0A6P6XNN0"/>
<dbReference type="PROSITE" id="PS50939">
    <property type="entry name" value="CYTOCHROME_B561"/>
    <property type="match status" value="1"/>
</dbReference>
<dbReference type="InterPro" id="IPR006593">
    <property type="entry name" value="Cyt_b561/ferric_Rdtase_TM"/>
</dbReference>
<reference evidence="15" key="1">
    <citation type="submission" date="2025-08" db="UniProtKB">
        <authorList>
            <consortium name="RefSeq"/>
        </authorList>
    </citation>
    <scope>IDENTIFICATION</scope>
    <source>
        <strain evidence="15">Airmid</strain>
    </source>
</reference>
<feature type="transmembrane region" description="Helical" evidence="12">
    <location>
        <begin position="226"/>
        <end position="248"/>
    </location>
</feature>
<feature type="transmembrane region" description="Helical" evidence="12">
    <location>
        <begin position="158"/>
        <end position="181"/>
    </location>
</feature>
<keyword evidence="5 12" id="KW-0812">Transmembrane</keyword>
<feature type="transmembrane region" description="Helical" evidence="12">
    <location>
        <begin position="117"/>
        <end position="146"/>
    </location>
</feature>
<feature type="transmembrane region" description="Helical" evidence="12">
    <location>
        <begin position="269"/>
        <end position="289"/>
    </location>
</feature>
<dbReference type="SMART" id="SM00665">
    <property type="entry name" value="B561"/>
    <property type="match status" value="1"/>
</dbReference>
<evidence type="ECO:0000256" key="4">
    <source>
        <dbReference type="ARBA" id="ARBA00022617"/>
    </source>
</evidence>
<feature type="compositionally biased region" description="Basic and acidic residues" evidence="11">
    <location>
        <begin position="69"/>
        <end position="82"/>
    </location>
</feature>
<comment type="cofactor">
    <cofactor evidence="1">
        <name>heme b</name>
        <dbReference type="ChEBI" id="CHEBI:60344"/>
    </cofactor>
</comment>
<keyword evidence="4" id="KW-0349">Heme</keyword>
<protein>
    <submittedName>
        <fullName evidence="15">Uncharacterized protein LOC113789169</fullName>
    </submittedName>
</protein>
<keyword evidence="6" id="KW-0479">Metal-binding</keyword>
<dbReference type="Gene3D" id="1.20.120.1770">
    <property type="match status" value="1"/>
</dbReference>
<dbReference type="PANTHER" id="PTHR10106:SF0">
    <property type="entry name" value="LD36721P"/>
    <property type="match status" value="1"/>
</dbReference>
<keyword evidence="7" id="KW-0249">Electron transport</keyword>